<dbReference type="GO" id="GO:0008270">
    <property type="term" value="F:zinc ion binding"/>
    <property type="evidence" value="ECO:0007669"/>
    <property type="project" value="InterPro"/>
</dbReference>
<dbReference type="RefSeq" id="WP_200248214.1">
    <property type="nucleotide sequence ID" value="NZ_NRRY01000049.1"/>
</dbReference>
<dbReference type="Pfam" id="PF06467">
    <property type="entry name" value="zf-FCS"/>
    <property type="match status" value="1"/>
</dbReference>
<gene>
    <name evidence="3" type="ORF">CKO42_20635</name>
</gene>
<feature type="compositionally biased region" description="Basic and acidic residues" evidence="1">
    <location>
        <begin position="1"/>
        <end position="10"/>
    </location>
</feature>
<evidence type="ECO:0000313" key="4">
    <source>
        <dbReference type="Proteomes" id="UP001138768"/>
    </source>
</evidence>
<protein>
    <recommendedName>
        <fullName evidence="2">MYM-type domain-containing protein</fullName>
    </recommendedName>
</protein>
<organism evidence="3 4">
    <name type="scientific">Lamprobacter modestohalophilus</name>
    <dbReference type="NCBI Taxonomy" id="1064514"/>
    <lineage>
        <taxon>Bacteria</taxon>
        <taxon>Pseudomonadati</taxon>
        <taxon>Pseudomonadota</taxon>
        <taxon>Gammaproteobacteria</taxon>
        <taxon>Chromatiales</taxon>
        <taxon>Chromatiaceae</taxon>
        <taxon>Lamprobacter</taxon>
    </lineage>
</organism>
<evidence type="ECO:0000259" key="2">
    <source>
        <dbReference type="Pfam" id="PF06467"/>
    </source>
</evidence>
<evidence type="ECO:0000313" key="3">
    <source>
        <dbReference type="EMBL" id="MBK1620793.1"/>
    </source>
</evidence>
<evidence type="ECO:0000256" key="1">
    <source>
        <dbReference type="SAM" id="MobiDB-lite"/>
    </source>
</evidence>
<keyword evidence="4" id="KW-1185">Reference proteome</keyword>
<comment type="caution">
    <text evidence="3">The sequence shown here is derived from an EMBL/GenBank/DDBJ whole genome shotgun (WGS) entry which is preliminary data.</text>
</comment>
<dbReference type="Proteomes" id="UP001138768">
    <property type="component" value="Unassembled WGS sequence"/>
</dbReference>
<feature type="region of interest" description="Disordered" evidence="1">
    <location>
        <begin position="1"/>
        <end position="21"/>
    </location>
</feature>
<dbReference type="EMBL" id="NRRY01000049">
    <property type="protein sequence ID" value="MBK1620793.1"/>
    <property type="molecule type" value="Genomic_DNA"/>
</dbReference>
<accession>A0A9X0WD40</accession>
<proteinExistence type="predicted"/>
<name>A0A9X0WD40_9GAMM</name>
<dbReference type="InterPro" id="IPR010507">
    <property type="entry name" value="Znf_MYM"/>
</dbReference>
<dbReference type="AlphaFoldDB" id="A0A9X0WD40"/>
<reference evidence="3 4" key="1">
    <citation type="journal article" date="2020" name="Microorganisms">
        <title>Osmotic Adaptation and Compatible Solute Biosynthesis of Phototrophic Bacteria as Revealed from Genome Analyses.</title>
        <authorList>
            <person name="Imhoff J.F."/>
            <person name="Rahn T."/>
            <person name="Kunzel S."/>
            <person name="Keller A."/>
            <person name="Neulinger S.C."/>
        </authorList>
    </citation>
    <scope>NUCLEOTIDE SEQUENCE [LARGE SCALE GENOMIC DNA]</scope>
    <source>
        <strain evidence="3 4">DSM 25653</strain>
    </source>
</reference>
<sequence>MAANDDKTDKTGQQSDWPNTLHCEQCQQEIPPDEVLHPEGQDYTLAFCSPACHALWRDEQAEPVISQHRQRSGRD</sequence>
<feature type="domain" description="MYM-type" evidence="2">
    <location>
        <begin position="20"/>
        <end position="52"/>
    </location>
</feature>